<dbReference type="AlphaFoldDB" id="A0AAW1NS11"/>
<proteinExistence type="predicted"/>
<protein>
    <recommendedName>
        <fullName evidence="4">FHA domain-containing protein</fullName>
    </recommendedName>
</protein>
<organism evidence="2 3">
    <name type="scientific">Symbiochloris irregularis</name>
    <dbReference type="NCBI Taxonomy" id="706552"/>
    <lineage>
        <taxon>Eukaryota</taxon>
        <taxon>Viridiplantae</taxon>
        <taxon>Chlorophyta</taxon>
        <taxon>core chlorophytes</taxon>
        <taxon>Trebouxiophyceae</taxon>
        <taxon>Trebouxiales</taxon>
        <taxon>Trebouxiaceae</taxon>
        <taxon>Symbiochloris</taxon>
    </lineage>
</organism>
<evidence type="ECO:0000313" key="2">
    <source>
        <dbReference type="EMBL" id="KAK9792067.1"/>
    </source>
</evidence>
<feature type="region of interest" description="Disordered" evidence="1">
    <location>
        <begin position="411"/>
        <end position="516"/>
    </location>
</feature>
<evidence type="ECO:0000256" key="1">
    <source>
        <dbReference type="SAM" id="MobiDB-lite"/>
    </source>
</evidence>
<sequence>MPTMSCLVGERADSTNRKPQERLSEGSADSEVDSREAKSWELVGYWRPKPASQDRRRPPRRQAIQPAQHDARHEHMASWTVNKDKGFKPQALMSPGQITLSLALQRLNPLPDSRQVWKTETWALLQLGSGSARAILADGRDVTGRAVPLPRVGPFIVGSATDADCDLIIDLPGTPPRSVQLEMVHGGSRGRVARLTVQDLGSGKPVWVNRHRLPGGREVEALPNNVLTIADRDIAFQLVPLAGANNVAWDTRIAQRLYVDAEPNATAADAKALDYEDWVHLGNRERVRHKSGAGQGGYSAPNNKASRTYAALGKNDGPSAQLVRALGWWARHEMHLGNRESARRLWRRAVYISRKHLRGPVAGGGFSQLLAWARAESLAGEFGTAKSVLGEAQDMAADKNDRRLRLVSDILQTSQTQPAQQSPGGASRGTRGKKVRRRRWASLPHHERPPKGFQGRWPPKKARSVSDSSQKGSDMSKGIANDLWAEYNVVPDEDHADSRDERDVNQGGRERDFGDQ</sequence>
<dbReference type="Gene3D" id="2.60.200.20">
    <property type="match status" value="1"/>
</dbReference>
<dbReference type="EMBL" id="JALJOQ010000167">
    <property type="protein sequence ID" value="KAK9792067.1"/>
    <property type="molecule type" value="Genomic_DNA"/>
</dbReference>
<keyword evidence="3" id="KW-1185">Reference proteome</keyword>
<comment type="caution">
    <text evidence="2">The sequence shown here is derived from an EMBL/GenBank/DDBJ whole genome shotgun (WGS) entry which is preliminary data.</text>
</comment>
<feature type="compositionally biased region" description="Basic and acidic residues" evidence="1">
    <location>
        <begin position="10"/>
        <end position="24"/>
    </location>
</feature>
<dbReference type="SUPFAM" id="SSF49879">
    <property type="entry name" value="SMAD/FHA domain"/>
    <property type="match status" value="1"/>
</dbReference>
<evidence type="ECO:0008006" key="4">
    <source>
        <dbReference type="Google" id="ProtNLM"/>
    </source>
</evidence>
<feature type="compositionally biased region" description="Basic and acidic residues" evidence="1">
    <location>
        <begin position="492"/>
        <end position="516"/>
    </location>
</feature>
<reference evidence="2 3" key="1">
    <citation type="journal article" date="2024" name="Nat. Commun.">
        <title>Phylogenomics reveals the evolutionary origins of lichenization in chlorophyte algae.</title>
        <authorList>
            <person name="Puginier C."/>
            <person name="Libourel C."/>
            <person name="Otte J."/>
            <person name="Skaloud P."/>
            <person name="Haon M."/>
            <person name="Grisel S."/>
            <person name="Petersen M."/>
            <person name="Berrin J.G."/>
            <person name="Delaux P.M."/>
            <person name="Dal Grande F."/>
            <person name="Keller J."/>
        </authorList>
    </citation>
    <scope>NUCLEOTIDE SEQUENCE [LARGE SCALE GENOMIC DNA]</scope>
    <source>
        <strain evidence="2 3">SAG 2036</strain>
    </source>
</reference>
<dbReference type="InterPro" id="IPR008984">
    <property type="entry name" value="SMAD_FHA_dom_sf"/>
</dbReference>
<dbReference type="CDD" id="cd00060">
    <property type="entry name" value="FHA"/>
    <property type="match status" value="1"/>
</dbReference>
<feature type="compositionally biased region" description="Basic residues" evidence="1">
    <location>
        <begin position="430"/>
        <end position="440"/>
    </location>
</feature>
<evidence type="ECO:0000313" key="3">
    <source>
        <dbReference type="Proteomes" id="UP001465755"/>
    </source>
</evidence>
<accession>A0AAW1NS11</accession>
<feature type="compositionally biased region" description="Low complexity" evidence="1">
    <location>
        <begin position="412"/>
        <end position="429"/>
    </location>
</feature>
<gene>
    <name evidence="2" type="ORF">WJX73_004600</name>
</gene>
<name>A0AAW1NS11_9CHLO</name>
<feature type="region of interest" description="Disordered" evidence="1">
    <location>
        <begin position="1"/>
        <end position="74"/>
    </location>
</feature>
<dbReference type="Proteomes" id="UP001465755">
    <property type="component" value="Unassembled WGS sequence"/>
</dbReference>